<dbReference type="HOGENOM" id="CLU_2936807_0_0_4"/>
<evidence type="ECO:0000313" key="1">
    <source>
        <dbReference type="EMBL" id="ACF29793.1"/>
    </source>
</evidence>
<dbReference type="AlphaFoldDB" id="B4RLV6"/>
<gene>
    <name evidence="1" type="ordered locus">NGK_1116</name>
</gene>
<dbReference type="Proteomes" id="UP000002564">
    <property type="component" value="Chromosome"/>
</dbReference>
<reference evidence="1 2" key="1">
    <citation type="journal article" date="2008" name="J. Bacteriol.">
        <title>Complete genome sequence of Neisseria gonorrhoeae NCCP11945.</title>
        <authorList>
            <person name="Chung G.T."/>
            <person name="Yoo J.S."/>
            <person name="Oh H.B."/>
            <person name="Lee Y.S."/>
            <person name="Cha S.H."/>
            <person name="Kim S.J."/>
            <person name="Yoo C.K."/>
        </authorList>
    </citation>
    <scope>NUCLEOTIDE SEQUENCE [LARGE SCALE GENOMIC DNA]</scope>
    <source>
        <strain evidence="1 2">NCCP11945</strain>
    </source>
</reference>
<accession>B4RLV6</accession>
<protein>
    <submittedName>
        <fullName evidence="1">Uncharacterized protein</fullName>
    </submittedName>
</protein>
<organism evidence="1 2">
    <name type="scientific">Neisseria gonorrhoeae (strain NCCP11945)</name>
    <dbReference type="NCBI Taxonomy" id="521006"/>
    <lineage>
        <taxon>Bacteria</taxon>
        <taxon>Pseudomonadati</taxon>
        <taxon>Pseudomonadota</taxon>
        <taxon>Betaproteobacteria</taxon>
        <taxon>Neisseriales</taxon>
        <taxon>Neisseriaceae</taxon>
        <taxon>Neisseria</taxon>
    </lineage>
</organism>
<evidence type="ECO:0000313" key="2">
    <source>
        <dbReference type="Proteomes" id="UP000002564"/>
    </source>
</evidence>
<dbReference type="KEGG" id="ngk:NGK_1116"/>
<proteinExistence type="predicted"/>
<sequence>MFNGTDFYPDGNSRLSPCKRMESSGYSNTAVYFYSAAKLWDRVCVFRAGKPRNLRRSPKF</sequence>
<name>B4RLV6_NEIG2</name>
<dbReference type="EMBL" id="CP001050">
    <property type="protein sequence ID" value="ACF29793.1"/>
    <property type="molecule type" value="Genomic_DNA"/>
</dbReference>